<dbReference type="RefSeq" id="WP_051255534.1">
    <property type="nucleotide sequence ID" value="NZ_CP091521.1"/>
</dbReference>
<organism evidence="3 4">
    <name type="scientific">Conchiformibius kuhniae</name>
    <dbReference type="NCBI Taxonomy" id="211502"/>
    <lineage>
        <taxon>Bacteria</taxon>
        <taxon>Pseudomonadati</taxon>
        <taxon>Pseudomonadota</taxon>
        <taxon>Betaproteobacteria</taxon>
        <taxon>Neisseriales</taxon>
        <taxon>Neisseriaceae</taxon>
        <taxon>Conchiformibius</taxon>
    </lineage>
</organism>
<name>A0ABD8B853_9NEIS</name>
<feature type="domain" description="CNP1-like uncharacterised" evidence="2">
    <location>
        <begin position="38"/>
        <end position="174"/>
    </location>
</feature>
<dbReference type="EMBL" id="CP091521">
    <property type="protein sequence ID" value="XHH50147.1"/>
    <property type="molecule type" value="Genomic_DNA"/>
</dbReference>
<proteinExistence type="predicted"/>
<keyword evidence="1" id="KW-0732">Signal</keyword>
<evidence type="ECO:0000313" key="3">
    <source>
        <dbReference type="EMBL" id="XHH50147.1"/>
    </source>
</evidence>
<dbReference type="Proteomes" id="UP000831534">
    <property type="component" value="Chromosome"/>
</dbReference>
<sequence>MMFRFVRPALLWLLACGIAHAAPAADEAEVFAAESAAEAESEAADTDLPDVPDPEGRGWFELYVAPTHRGRPEILLESIRTTNGNTIRYILNRRSAAGSHNVSLEGMRCEEDLFGSEGAQHRVFAYADLYNQTWVAPRNSHWQPTGNKLTGTDPIRQVLYDAFCTEGRAKNDQELRRRIRNEAGHLIQKDYSK</sequence>
<keyword evidence="4" id="KW-1185">Reference proteome</keyword>
<dbReference type="InterPro" id="IPR014861">
    <property type="entry name" value="CNP1-like_dom"/>
</dbReference>
<dbReference type="KEGG" id="ckh:LVJ77_12155"/>
<evidence type="ECO:0000259" key="2">
    <source>
        <dbReference type="Pfam" id="PF08750"/>
    </source>
</evidence>
<evidence type="ECO:0000313" key="4">
    <source>
        <dbReference type="Proteomes" id="UP000831534"/>
    </source>
</evidence>
<gene>
    <name evidence="3" type="ORF">LVJ77_12155</name>
</gene>
<evidence type="ECO:0000256" key="1">
    <source>
        <dbReference type="SAM" id="SignalP"/>
    </source>
</evidence>
<dbReference type="Pfam" id="PF08750">
    <property type="entry name" value="CNP1"/>
    <property type="match status" value="1"/>
</dbReference>
<protein>
    <submittedName>
        <fullName evidence="3">CNP1-like family protein</fullName>
    </submittedName>
</protein>
<feature type="signal peptide" evidence="1">
    <location>
        <begin position="1"/>
        <end position="21"/>
    </location>
</feature>
<reference evidence="3 4" key="1">
    <citation type="journal article" date="2022" name="Res Sq">
        <title>Evolution of multicellular longitudinally dividing oral cavity symbionts (Neisseriaceae).</title>
        <authorList>
            <person name="Nyongesa S."/>
            <person name="Weber P."/>
            <person name="Bernet E."/>
            <person name="Pullido F."/>
            <person name="Nieckarz M."/>
            <person name="Delaby M."/>
            <person name="Nieves C."/>
            <person name="Viehboeck T."/>
            <person name="Krause N."/>
            <person name="Rivera-Millot A."/>
            <person name="Nakamura A."/>
            <person name="Vischer N."/>
            <person name="VanNieuwenhze M."/>
            <person name="Brun Y."/>
            <person name="Cava F."/>
            <person name="Bulgheresi S."/>
            <person name="Veyrier F."/>
        </authorList>
    </citation>
    <scope>NUCLEOTIDE SEQUENCE [LARGE SCALE GENOMIC DNA]</scope>
    <source>
        <strain evidence="3 4">17694</strain>
    </source>
</reference>
<dbReference type="AlphaFoldDB" id="A0ABD8B853"/>
<feature type="chain" id="PRO_5044842749" evidence="1">
    <location>
        <begin position="22"/>
        <end position="193"/>
    </location>
</feature>
<accession>A0ABD8B853</accession>